<dbReference type="InterPro" id="IPR000160">
    <property type="entry name" value="GGDEF_dom"/>
</dbReference>
<proteinExistence type="predicted"/>
<dbReference type="PROSITE" id="PS50883">
    <property type="entry name" value="EAL"/>
    <property type="match status" value="1"/>
</dbReference>
<dbReference type="Proteomes" id="UP001500967">
    <property type="component" value="Unassembled WGS sequence"/>
</dbReference>
<feature type="domain" description="EAL" evidence="1">
    <location>
        <begin position="234"/>
        <end position="489"/>
    </location>
</feature>
<dbReference type="Gene3D" id="3.30.70.270">
    <property type="match status" value="1"/>
</dbReference>
<dbReference type="PROSITE" id="PS50887">
    <property type="entry name" value="GGDEF"/>
    <property type="match status" value="1"/>
</dbReference>
<evidence type="ECO:0000313" key="3">
    <source>
        <dbReference type="EMBL" id="GAA0220531.1"/>
    </source>
</evidence>
<dbReference type="PANTHER" id="PTHR44757:SF2">
    <property type="entry name" value="BIOFILM ARCHITECTURE MAINTENANCE PROTEIN MBAA"/>
    <property type="match status" value="1"/>
</dbReference>
<dbReference type="RefSeq" id="WP_344646813.1">
    <property type="nucleotide sequence ID" value="NZ_BAAAGX010000002.1"/>
</dbReference>
<organism evidence="3 4">
    <name type="scientific">Cryptosporangium japonicum</name>
    <dbReference type="NCBI Taxonomy" id="80872"/>
    <lineage>
        <taxon>Bacteria</taxon>
        <taxon>Bacillati</taxon>
        <taxon>Actinomycetota</taxon>
        <taxon>Actinomycetes</taxon>
        <taxon>Cryptosporangiales</taxon>
        <taxon>Cryptosporangiaceae</taxon>
        <taxon>Cryptosporangium</taxon>
    </lineage>
</organism>
<feature type="domain" description="GGDEF" evidence="2">
    <location>
        <begin position="95"/>
        <end position="225"/>
    </location>
</feature>
<dbReference type="NCBIfam" id="TIGR00254">
    <property type="entry name" value="GGDEF"/>
    <property type="match status" value="1"/>
</dbReference>
<sequence>MAVTDALLLTTGARDPAETMIMELAAVTLTGLVIVRQIIALRDNNRLLATVDAQLADLRRYQEELEYQATHDSLTTAANRALLERHVAELLAADQLFHLILLDVDDFKVVNDRLGHGVGDALLTTLSDRLATVVGDDGLVARLGGDEFAVVARTEATSVEILIDDVLAALREPAHLFGHTVVTATSVGVATSWVGDTPKELLRRADVAMYTAKAAGGDRRHWFDPAMDRAADESARLSADLRTALSAGQIFAVYQPIVDLTSGATVGGEVLMRWRHPERGLVPPDLFIPLAEQNGCILELGAWILRHACTQAAAWQQQYGDRAPSKISVNVSARQLAERGFVDDVAGLLRETGADASRLVLEVTETAVLTTDLAVEQLHRLRQLGLRIALDDFGTGHSSLSLLLNCPVDVLKVDKSFISGTTAEGAGAIITKNLVGFINDFDIEAVAEGVETDAQAERLRQAGYQLAQGYLYGRPMVVADFERHFAAVSAQVTV</sequence>
<keyword evidence="4" id="KW-1185">Reference proteome</keyword>
<dbReference type="CDD" id="cd01949">
    <property type="entry name" value="GGDEF"/>
    <property type="match status" value="1"/>
</dbReference>
<dbReference type="InterPro" id="IPR035919">
    <property type="entry name" value="EAL_sf"/>
</dbReference>
<comment type="caution">
    <text evidence="3">The sequence shown here is derived from an EMBL/GenBank/DDBJ whole genome shotgun (WGS) entry which is preliminary data.</text>
</comment>
<dbReference type="CDD" id="cd01948">
    <property type="entry name" value="EAL"/>
    <property type="match status" value="1"/>
</dbReference>
<dbReference type="SUPFAM" id="SSF55073">
    <property type="entry name" value="Nucleotide cyclase"/>
    <property type="match status" value="1"/>
</dbReference>
<dbReference type="SMART" id="SM00052">
    <property type="entry name" value="EAL"/>
    <property type="match status" value="1"/>
</dbReference>
<evidence type="ECO:0000259" key="2">
    <source>
        <dbReference type="PROSITE" id="PS50887"/>
    </source>
</evidence>
<dbReference type="InterPro" id="IPR043128">
    <property type="entry name" value="Rev_trsase/Diguanyl_cyclase"/>
</dbReference>
<dbReference type="Pfam" id="PF00563">
    <property type="entry name" value="EAL"/>
    <property type="match status" value="1"/>
</dbReference>
<dbReference type="PANTHER" id="PTHR44757">
    <property type="entry name" value="DIGUANYLATE CYCLASE DGCP"/>
    <property type="match status" value="1"/>
</dbReference>
<gene>
    <name evidence="3" type="ORF">GCM10009539_02230</name>
</gene>
<accession>A0ABN0TFQ1</accession>
<dbReference type="InterPro" id="IPR001633">
    <property type="entry name" value="EAL_dom"/>
</dbReference>
<dbReference type="Gene3D" id="3.20.20.450">
    <property type="entry name" value="EAL domain"/>
    <property type="match status" value="1"/>
</dbReference>
<dbReference type="EMBL" id="BAAAGX010000002">
    <property type="protein sequence ID" value="GAA0220531.1"/>
    <property type="molecule type" value="Genomic_DNA"/>
</dbReference>
<dbReference type="Pfam" id="PF00990">
    <property type="entry name" value="GGDEF"/>
    <property type="match status" value="1"/>
</dbReference>
<dbReference type="InterPro" id="IPR029787">
    <property type="entry name" value="Nucleotide_cyclase"/>
</dbReference>
<reference evidence="3 4" key="1">
    <citation type="journal article" date="2019" name="Int. J. Syst. Evol. Microbiol.">
        <title>The Global Catalogue of Microorganisms (GCM) 10K type strain sequencing project: providing services to taxonomists for standard genome sequencing and annotation.</title>
        <authorList>
            <consortium name="The Broad Institute Genomics Platform"/>
            <consortium name="The Broad Institute Genome Sequencing Center for Infectious Disease"/>
            <person name="Wu L."/>
            <person name="Ma J."/>
        </authorList>
    </citation>
    <scope>NUCLEOTIDE SEQUENCE [LARGE SCALE GENOMIC DNA]</scope>
    <source>
        <strain evidence="3 4">JCM 10425</strain>
    </source>
</reference>
<dbReference type="SUPFAM" id="SSF141868">
    <property type="entry name" value="EAL domain-like"/>
    <property type="match status" value="1"/>
</dbReference>
<dbReference type="SMART" id="SM00267">
    <property type="entry name" value="GGDEF"/>
    <property type="match status" value="1"/>
</dbReference>
<dbReference type="InterPro" id="IPR052155">
    <property type="entry name" value="Biofilm_reg_signaling"/>
</dbReference>
<evidence type="ECO:0008006" key="5">
    <source>
        <dbReference type="Google" id="ProtNLM"/>
    </source>
</evidence>
<protein>
    <recommendedName>
        <fullName evidence="5">Diguanylate cyclase (GGDEF)-like protein</fullName>
    </recommendedName>
</protein>
<evidence type="ECO:0000313" key="4">
    <source>
        <dbReference type="Proteomes" id="UP001500967"/>
    </source>
</evidence>
<name>A0ABN0TFQ1_9ACTN</name>
<evidence type="ECO:0000259" key="1">
    <source>
        <dbReference type="PROSITE" id="PS50883"/>
    </source>
</evidence>